<feature type="compositionally biased region" description="Basic residues" evidence="1">
    <location>
        <begin position="1"/>
        <end position="11"/>
    </location>
</feature>
<sequence>MDAVRKGKKKTGAGLTRSTGDSTSSMDPVKFDRMKKAFEKQGGIIDQSEEAKRYLDYRGAEAVTWNEKTIQLRQNPTIPDQTPRTVLTVEIEAAEKLIKY</sequence>
<name>A0A4U2Y5U6_9BACL</name>
<comment type="caution">
    <text evidence="2">The sequence shown here is derived from an EMBL/GenBank/DDBJ whole genome shotgun (WGS) entry which is preliminary data.</text>
</comment>
<reference evidence="2 3" key="1">
    <citation type="submission" date="2019-04" db="EMBL/GenBank/DDBJ databases">
        <title>Whole genome sequencing of Brevibacillus sp. TGS2-1.</title>
        <authorList>
            <person name="Choi A."/>
        </authorList>
    </citation>
    <scope>NUCLEOTIDE SEQUENCE [LARGE SCALE GENOMIC DNA]</scope>
    <source>
        <strain evidence="2 3">TGS2-1</strain>
    </source>
</reference>
<gene>
    <name evidence="2" type="ORF">E8L90_03415</name>
</gene>
<dbReference type="RefSeq" id="WP_137027998.1">
    <property type="nucleotide sequence ID" value="NZ_SZNK01000001.1"/>
</dbReference>
<dbReference type="AlphaFoldDB" id="A0A4U2Y5U6"/>
<proteinExistence type="predicted"/>
<evidence type="ECO:0000313" key="3">
    <source>
        <dbReference type="Proteomes" id="UP000307841"/>
    </source>
</evidence>
<dbReference type="OrthoDB" id="2667112at2"/>
<evidence type="ECO:0000313" key="2">
    <source>
        <dbReference type="EMBL" id="TKI54561.1"/>
    </source>
</evidence>
<feature type="compositionally biased region" description="Polar residues" evidence="1">
    <location>
        <begin position="16"/>
        <end position="26"/>
    </location>
</feature>
<dbReference type="Proteomes" id="UP000307841">
    <property type="component" value="Unassembled WGS sequence"/>
</dbReference>
<organism evidence="2 3">
    <name type="scientific">Brevibacillus antibioticus</name>
    <dbReference type="NCBI Taxonomy" id="2570228"/>
    <lineage>
        <taxon>Bacteria</taxon>
        <taxon>Bacillati</taxon>
        <taxon>Bacillota</taxon>
        <taxon>Bacilli</taxon>
        <taxon>Bacillales</taxon>
        <taxon>Paenibacillaceae</taxon>
        <taxon>Brevibacillus</taxon>
    </lineage>
</organism>
<protein>
    <submittedName>
        <fullName evidence="2">Uncharacterized protein</fullName>
    </submittedName>
</protein>
<dbReference type="EMBL" id="SZNK01000001">
    <property type="protein sequence ID" value="TKI54561.1"/>
    <property type="molecule type" value="Genomic_DNA"/>
</dbReference>
<keyword evidence="3" id="KW-1185">Reference proteome</keyword>
<accession>A0A4U2Y5U6</accession>
<feature type="region of interest" description="Disordered" evidence="1">
    <location>
        <begin position="1"/>
        <end position="29"/>
    </location>
</feature>
<evidence type="ECO:0000256" key="1">
    <source>
        <dbReference type="SAM" id="MobiDB-lite"/>
    </source>
</evidence>